<comment type="caution">
    <text evidence="3">The sequence shown here is derived from an EMBL/GenBank/DDBJ whole genome shotgun (WGS) entry which is preliminary data.</text>
</comment>
<keyword evidence="2" id="KW-0472">Membrane</keyword>
<keyword evidence="4" id="KW-1185">Reference proteome</keyword>
<organism evidence="3 4">
    <name type="scientific">Kibdelosporangium philippinense</name>
    <dbReference type="NCBI Taxonomy" id="211113"/>
    <lineage>
        <taxon>Bacteria</taxon>
        <taxon>Bacillati</taxon>
        <taxon>Actinomycetota</taxon>
        <taxon>Actinomycetes</taxon>
        <taxon>Pseudonocardiales</taxon>
        <taxon>Pseudonocardiaceae</taxon>
        <taxon>Kibdelosporangium</taxon>
    </lineage>
</organism>
<accession>A0ABS8ZEX4</accession>
<evidence type="ECO:0000256" key="1">
    <source>
        <dbReference type="SAM" id="MobiDB-lite"/>
    </source>
</evidence>
<evidence type="ECO:0000256" key="2">
    <source>
        <dbReference type="SAM" id="Phobius"/>
    </source>
</evidence>
<dbReference type="Proteomes" id="UP001521150">
    <property type="component" value="Unassembled WGS sequence"/>
</dbReference>
<feature type="transmembrane region" description="Helical" evidence="2">
    <location>
        <begin position="21"/>
        <end position="44"/>
    </location>
</feature>
<dbReference type="EMBL" id="JAJVCN010000002">
    <property type="protein sequence ID" value="MCE7006366.1"/>
    <property type="molecule type" value="Genomic_DNA"/>
</dbReference>
<sequence>MGLASRLAGKGLPRRPLRLRLTLVYGSLFLVSVIALLALTYVLVDNATQGALPFKGDGGIAGTVDERYNQPGIPAPGEAPELTGMPTNEQMQALRDGAVQQRNDNMNQLLVQGGIALAITDRRGRRSRHHPAVRRVARRCVAGRDHHQSAFPARFLRRRAPRLRAAGRSGGAGESGSSVRAGTLRTDLIAENR</sequence>
<keyword evidence="2" id="KW-0812">Transmembrane</keyword>
<feature type="region of interest" description="Disordered" evidence="1">
    <location>
        <begin position="164"/>
        <end position="193"/>
    </location>
</feature>
<protein>
    <submittedName>
        <fullName evidence="3">Uncharacterized protein</fullName>
    </submittedName>
</protein>
<name>A0ABS8ZEX4_9PSEU</name>
<dbReference type="RefSeq" id="WP_233727853.1">
    <property type="nucleotide sequence ID" value="NZ_JAJVCN010000002.1"/>
</dbReference>
<evidence type="ECO:0000313" key="3">
    <source>
        <dbReference type="EMBL" id="MCE7006366.1"/>
    </source>
</evidence>
<keyword evidence="2" id="KW-1133">Transmembrane helix</keyword>
<proteinExistence type="predicted"/>
<reference evidence="3 4" key="1">
    <citation type="submission" date="2021-12" db="EMBL/GenBank/DDBJ databases">
        <title>Genome sequence of Kibdelosporangium philippinense ATCC 49844.</title>
        <authorList>
            <person name="Fedorov E.A."/>
            <person name="Omeragic M."/>
            <person name="Shalygina K.F."/>
            <person name="Maclea K.S."/>
        </authorList>
    </citation>
    <scope>NUCLEOTIDE SEQUENCE [LARGE SCALE GENOMIC DNA]</scope>
    <source>
        <strain evidence="3 4">ATCC 49844</strain>
    </source>
</reference>
<evidence type="ECO:0000313" key="4">
    <source>
        <dbReference type="Proteomes" id="UP001521150"/>
    </source>
</evidence>
<gene>
    <name evidence="3" type="ORF">LWC34_26540</name>
</gene>